<evidence type="ECO:0000256" key="1">
    <source>
        <dbReference type="ARBA" id="ARBA00004141"/>
    </source>
</evidence>
<dbReference type="PROSITE" id="PS00610">
    <property type="entry name" value="NA_NEUROTRAN_SYMP_1"/>
    <property type="match status" value="1"/>
</dbReference>
<feature type="transmembrane region" description="Helical" evidence="7">
    <location>
        <begin position="425"/>
        <end position="446"/>
    </location>
</feature>
<proteinExistence type="inferred from homology"/>
<keyword evidence="3 6" id="KW-0812">Transmembrane</keyword>
<feature type="transmembrane region" description="Helical" evidence="7">
    <location>
        <begin position="90"/>
        <end position="118"/>
    </location>
</feature>
<feature type="transmembrane region" description="Helical" evidence="7">
    <location>
        <begin position="261"/>
        <end position="282"/>
    </location>
</feature>
<dbReference type="InterPro" id="IPR047218">
    <property type="entry name" value="YocR/YhdH-like"/>
</dbReference>
<dbReference type="CDD" id="cd10336">
    <property type="entry name" value="SLC6sbd_Tyt1-Like"/>
    <property type="match status" value="1"/>
</dbReference>
<feature type="transmembrane region" description="Helical" evidence="7">
    <location>
        <begin position="345"/>
        <end position="366"/>
    </location>
</feature>
<dbReference type="Pfam" id="PF00209">
    <property type="entry name" value="SNF"/>
    <property type="match status" value="2"/>
</dbReference>
<accession>A0ABS2HLW3</accession>
<dbReference type="InterPro" id="IPR000175">
    <property type="entry name" value="Na/ntran_symport"/>
</dbReference>
<feature type="transmembrane region" description="Helical" evidence="7">
    <location>
        <begin position="12"/>
        <end position="33"/>
    </location>
</feature>
<dbReference type="PRINTS" id="PR00176">
    <property type="entry name" value="NANEUSMPORT"/>
</dbReference>
<keyword evidence="2 6" id="KW-0813">Transport</keyword>
<feature type="transmembrane region" description="Helical" evidence="7">
    <location>
        <begin position="386"/>
        <end position="404"/>
    </location>
</feature>
<dbReference type="InterPro" id="IPR037272">
    <property type="entry name" value="SNS_sf"/>
</dbReference>
<evidence type="ECO:0000256" key="6">
    <source>
        <dbReference type="RuleBase" id="RU003732"/>
    </source>
</evidence>
<comment type="caution">
    <text evidence="8">The sequence shown here is derived from an EMBL/GenBank/DDBJ whole genome shotgun (WGS) entry which is preliminary data.</text>
</comment>
<comment type="subcellular location">
    <subcellularLocation>
        <location evidence="1">Membrane</location>
        <topology evidence="1">Multi-pass membrane protein</topology>
    </subcellularLocation>
</comment>
<reference evidence="8 9" key="1">
    <citation type="submission" date="2021-02" db="EMBL/GenBank/DDBJ databases">
        <authorList>
            <person name="Park J.-S."/>
        </authorList>
    </citation>
    <scope>NUCLEOTIDE SEQUENCE [LARGE SCALE GENOMIC DNA]</scope>
    <source>
        <strain evidence="8 9">188UL20-2</strain>
    </source>
</reference>
<keyword evidence="9" id="KW-1185">Reference proteome</keyword>
<feature type="transmembrane region" description="Helical" evidence="7">
    <location>
        <begin position="146"/>
        <end position="164"/>
    </location>
</feature>
<evidence type="ECO:0000313" key="9">
    <source>
        <dbReference type="Proteomes" id="UP000809621"/>
    </source>
</evidence>
<name>A0ABS2HLW3_9VIBR</name>
<dbReference type="PROSITE" id="PS50267">
    <property type="entry name" value="NA_NEUROTRAN_SYMP_3"/>
    <property type="match status" value="1"/>
</dbReference>
<feature type="transmembrane region" description="Helical" evidence="7">
    <location>
        <begin position="452"/>
        <end position="471"/>
    </location>
</feature>
<keyword evidence="5 7" id="KW-0472">Membrane</keyword>
<dbReference type="PANTHER" id="PTHR42948:SF1">
    <property type="entry name" value="TRANSPORTER"/>
    <property type="match status" value="1"/>
</dbReference>
<evidence type="ECO:0000256" key="7">
    <source>
        <dbReference type="SAM" id="Phobius"/>
    </source>
</evidence>
<feature type="transmembrane region" description="Helical" evidence="7">
    <location>
        <begin position="216"/>
        <end position="240"/>
    </location>
</feature>
<dbReference type="PANTHER" id="PTHR42948">
    <property type="entry name" value="TRANSPORTER"/>
    <property type="match status" value="1"/>
</dbReference>
<evidence type="ECO:0000256" key="2">
    <source>
        <dbReference type="ARBA" id="ARBA00022448"/>
    </source>
</evidence>
<comment type="similarity">
    <text evidence="6">Belongs to the sodium:neurotransmitter symporter (SNF) (TC 2.A.22) family.</text>
</comment>
<evidence type="ECO:0000256" key="4">
    <source>
        <dbReference type="ARBA" id="ARBA00022989"/>
    </source>
</evidence>
<dbReference type="EMBL" id="JAFEUM010000011">
    <property type="protein sequence ID" value="MBM7038473.1"/>
    <property type="molecule type" value="Genomic_DNA"/>
</dbReference>
<feature type="transmembrane region" description="Helical" evidence="7">
    <location>
        <begin position="45"/>
        <end position="69"/>
    </location>
</feature>
<keyword evidence="6" id="KW-0769">Symport</keyword>
<dbReference type="Proteomes" id="UP000809621">
    <property type="component" value="Unassembled WGS sequence"/>
</dbReference>
<dbReference type="NCBIfam" id="NF037979">
    <property type="entry name" value="Na_transp"/>
    <property type="match status" value="1"/>
</dbReference>
<dbReference type="SUPFAM" id="SSF161070">
    <property type="entry name" value="SNF-like"/>
    <property type="match status" value="1"/>
</dbReference>
<gene>
    <name evidence="8" type="ORF">JQC93_19025</name>
</gene>
<organism evidence="8 9">
    <name type="scientific">Vibrio ulleungensis</name>
    <dbReference type="NCBI Taxonomy" id="2807619"/>
    <lineage>
        <taxon>Bacteria</taxon>
        <taxon>Pseudomonadati</taxon>
        <taxon>Pseudomonadota</taxon>
        <taxon>Gammaproteobacteria</taxon>
        <taxon>Vibrionales</taxon>
        <taxon>Vibrionaceae</taxon>
        <taxon>Vibrio</taxon>
    </lineage>
</organism>
<protein>
    <recommendedName>
        <fullName evidence="6">Transporter</fullName>
    </recommendedName>
</protein>
<sequence length="475" mass="50054">MATTPSTPRDNWGSRLGFVMAAAGSAVGLGNIWKFPYTAGQSGGGAFLMIYLLFVIFIGFSVMLTEFAIGRKTQRSAVGSFKSTDKRWTFVGFMGVLSGFLIMGFYPVVGGWSLAYIFKVGGGLLNTPEAIGDSFGGFISNPVQPLIWMGIYIALNIAVVIKGISGGIEKAGKVLMPLLFLILIVVAVKGISLPGATAGLEFLFKPDFSKVDSSVVLAALGQAFFSLSLGMGAMITYGSYLKKKENLVQTTAMVVSMDTAVAILAGVAMFPAMFAFAIEPAAGPGLVFVVVPQLFAEMGGTIGMLFALMFFIGLTVAALTSSVSLLEVVVSYLIDEKGLSRKTAVFGASTIMAIMCIFASLSLGGLGPTIFGTGAFDVFDLLTDKVFLAVGGMFICIFAGWRMSRSDLEKEITNDGEVSFPLFGLWYNLVKFVIPFAVAIVAYMGISGGFESGQGPIMLLGIAIIAVIALVSKKL</sequence>
<evidence type="ECO:0000313" key="8">
    <source>
        <dbReference type="EMBL" id="MBM7038473.1"/>
    </source>
</evidence>
<evidence type="ECO:0000256" key="5">
    <source>
        <dbReference type="ARBA" id="ARBA00023136"/>
    </source>
</evidence>
<evidence type="ECO:0000256" key="3">
    <source>
        <dbReference type="ARBA" id="ARBA00022692"/>
    </source>
</evidence>
<feature type="transmembrane region" description="Helical" evidence="7">
    <location>
        <begin position="176"/>
        <end position="196"/>
    </location>
</feature>
<keyword evidence="4 7" id="KW-1133">Transmembrane helix</keyword>
<feature type="transmembrane region" description="Helical" evidence="7">
    <location>
        <begin position="302"/>
        <end position="333"/>
    </location>
</feature>